<evidence type="ECO:0000313" key="2">
    <source>
        <dbReference type="Proteomes" id="UP000469452"/>
    </source>
</evidence>
<proteinExistence type="predicted"/>
<dbReference type="GO" id="GO:0003676">
    <property type="term" value="F:nucleic acid binding"/>
    <property type="evidence" value="ECO:0007669"/>
    <property type="project" value="InterPro"/>
</dbReference>
<dbReference type="Gene3D" id="3.30.420.10">
    <property type="entry name" value="Ribonuclease H-like superfamily/Ribonuclease H"/>
    <property type="match status" value="1"/>
</dbReference>
<feature type="non-terminal residue" evidence="1">
    <location>
        <position position="1"/>
    </location>
</feature>
<gene>
    <name evidence="1" type="ORF">AaE_011989</name>
</gene>
<dbReference type="AlphaFoldDB" id="A0A6A4ZJX2"/>
<dbReference type="VEuPathDB" id="FungiDB:H257_02241"/>
<sequence>SLQLTGVTGPCTPTSTTTECMDAERNFVESDHNTSLLNDIRYKMPFPFIQAYLEFMQDDFKKKSDRAKLWIDDGRKVTPGALKVCNEQFERLGEYAADPVSHDIIHEYSTTRQPHYIDASCSRGDQVLPCLVELQVVVRNRPPVIMTHVDGWYYLCSGEDDPARTCQSKNRIIKMMFLTRPRRSREGSDCIQSLNVSRSCRCHWGLKDDSLASCEVEGHEALQQLFEAYVNPKVRPFLRCHPNVTLYWNDMLDYVHRDEKWLYMTNVDGWYYLCSGEDDPARMCQSKNRIIKMMFLTAMARPRYDNTKRTHWYGKIGAWAFTSKCQALRNSKNRKRGDDVVEPTTVTREVYRDYLVNKVIPAIRSLWPRQRSSVMWIQQDNARPHNNKLCAPPAQSPGMNVLDLGFFNAIQCLQHQTHTTSIEELVLAVHSAFSDLDMRILDETFMTLQKVMSMTRTLFVNGSLPPRLECYRDVAASIEAMEERIDYEQRVVNMIELFEADCTIQGYAHMSNVNAVCEMAQELAIEKVDEENVQHVL</sequence>
<accession>A0A6A4ZJX2</accession>
<dbReference type="Proteomes" id="UP000469452">
    <property type="component" value="Unassembled WGS sequence"/>
</dbReference>
<dbReference type="PANTHER" id="PTHR47169">
    <property type="entry name" value="OS01G0541250 PROTEIN"/>
    <property type="match status" value="1"/>
</dbReference>
<evidence type="ECO:0000313" key="1">
    <source>
        <dbReference type="EMBL" id="KAF0712560.1"/>
    </source>
</evidence>
<dbReference type="VEuPathDB" id="FungiDB:H257_17390"/>
<protein>
    <submittedName>
        <fullName evidence="1">Uncharacterized protein</fullName>
    </submittedName>
</protein>
<comment type="caution">
    <text evidence="1">The sequence shown here is derived from an EMBL/GenBank/DDBJ whole genome shotgun (WGS) entry which is preliminary data.</text>
</comment>
<organism evidence="1 2">
    <name type="scientific">Aphanomyces astaci</name>
    <name type="common">Crayfish plague agent</name>
    <dbReference type="NCBI Taxonomy" id="112090"/>
    <lineage>
        <taxon>Eukaryota</taxon>
        <taxon>Sar</taxon>
        <taxon>Stramenopiles</taxon>
        <taxon>Oomycota</taxon>
        <taxon>Saprolegniomycetes</taxon>
        <taxon>Saprolegniales</taxon>
        <taxon>Verrucalvaceae</taxon>
        <taxon>Aphanomyces</taxon>
    </lineage>
</organism>
<dbReference type="VEuPathDB" id="FungiDB:H257_13379"/>
<dbReference type="EMBL" id="VJMI01017745">
    <property type="protein sequence ID" value="KAF0712560.1"/>
    <property type="molecule type" value="Genomic_DNA"/>
</dbReference>
<dbReference type="InterPro" id="IPR036397">
    <property type="entry name" value="RNaseH_sf"/>
</dbReference>
<reference evidence="1 2" key="1">
    <citation type="submission" date="2019-06" db="EMBL/GenBank/DDBJ databases">
        <title>Genomics analysis of Aphanomyces spp. identifies a new class of oomycete effector associated with host adaptation.</title>
        <authorList>
            <person name="Gaulin E."/>
        </authorList>
    </citation>
    <scope>NUCLEOTIDE SEQUENCE [LARGE SCALE GENOMIC DNA]</scope>
    <source>
        <strain evidence="1 2">E</strain>
    </source>
</reference>
<name>A0A6A4ZJX2_APHAT</name>